<feature type="non-terminal residue" evidence="1">
    <location>
        <position position="1"/>
    </location>
</feature>
<proteinExistence type="predicted"/>
<dbReference type="EMBL" id="CAJVPT010024662">
    <property type="protein sequence ID" value="CAG8671453.1"/>
    <property type="molecule type" value="Genomic_DNA"/>
</dbReference>
<accession>A0ACA9NUI7</accession>
<gene>
    <name evidence="1" type="ORF">ACOLOM_LOCUS8967</name>
</gene>
<evidence type="ECO:0000313" key="1">
    <source>
        <dbReference type="EMBL" id="CAG8671453.1"/>
    </source>
</evidence>
<sequence>ILGDIVNMNPGNVGFELLVHTIQNSTDFGRDQCWNILQELPLTLSSFDLWTRLLKTTTTIFRSPTQIPGTTQGQIHGAPANELTISHLVTRAALGRFLQHCVTIIEGKEVEEIGFNDGRNTDLDPAVLRLSSSIYNGATDDSLNEDEWFGVETVMQGFALRYVKFEGASELYRSLVHTRPNGRGRGG</sequence>
<name>A0ACA9NUI7_9GLOM</name>
<comment type="caution">
    <text evidence="1">The sequence shown here is derived from an EMBL/GenBank/DDBJ whole genome shotgun (WGS) entry which is preliminary data.</text>
</comment>
<evidence type="ECO:0000313" key="2">
    <source>
        <dbReference type="Proteomes" id="UP000789525"/>
    </source>
</evidence>
<reference evidence="1" key="1">
    <citation type="submission" date="2021-06" db="EMBL/GenBank/DDBJ databases">
        <authorList>
            <person name="Kallberg Y."/>
            <person name="Tangrot J."/>
            <person name="Rosling A."/>
        </authorList>
    </citation>
    <scope>NUCLEOTIDE SEQUENCE</scope>
    <source>
        <strain evidence="1">CL356</strain>
    </source>
</reference>
<keyword evidence="2" id="KW-1185">Reference proteome</keyword>
<dbReference type="Proteomes" id="UP000789525">
    <property type="component" value="Unassembled WGS sequence"/>
</dbReference>
<organism evidence="1 2">
    <name type="scientific">Acaulospora colombiana</name>
    <dbReference type="NCBI Taxonomy" id="27376"/>
    <lineage>
        <taxon>Eukaryota</taxon>
        <taxon>Fungi</taxon>
        <taxon>Fungi incertae sedis</taxon>
        <taxon>Mucoromycota</taxon>
        <taxon>Glomeromycotina</taxon>
        <taxon>Glomeromycetes</taxon>
        <taxon>Diversisporales</taxon>
        <taxon>Acaulosporaceae</taxon>
        <taxon>Acaulospora</taxon>
    </lineage>
</organism>
<protein>
    <submittedName>
        <fullName evidence="1">11111_t:CDS:1</fullName>
    </submittedName>
</protein>